<comment type="caution">
    <text evidence="15">The sequence shown here is derived from an EMBL/GenBank/DDBJ whole genome shotgun (WGS) entry which is preliminary data.</text>
</comment>
<feature type="binding site" evidence="13">
    <location>
        <position position="321"/>
    </location>
    <ligand>
        <name>K(+)</name>
        <dbReference type="ChEBI" id="CHEBI:29103"/>
    </ligand>
</feature>
<keyword evidence="5 12" id="KW-0997">Cell inner membrane</keyword>
<gene>
    <name evidence="15" type="ORF">E8K88_03995</name>
</gene>
<dbReference type="InterPro" id="IPR003445">
    <property type="entry name" value="Cat_transpt"/>
</dbReference>
<dbReference type="RefSeq" id="WP_136405368.1">
    <property type="nucleotide sequence ID" value="NZ_JARXRQ010000019.1"/>
</dbReference>
<feature type="transmembrane region" description="Helical" evidence="14">
    <location>
        <begin position="37"/>
        <end position="58"/>
    </location>
</feature>
<proteinExistence type="inferred from homology"/>
<dbReference type="AlphaFoldDB" id="A0A4S5BVG8"/>
<keyword evidence="8 12" id="KW-0630">Potassium</keyword>
<keyword evidence="11 12" id="KW-0472">Membrane</keyword>
<protein>
    <recommendedName>
        <fullName evidence="12">Trk system potassium uptake protein</fullName>
    </recommendedName>
</protein>
<feature type="transmembrane region" description="Helical" evidence="14">
    <location>
        <begin position="144"/>
        <end position="165"/>
    </location>
</feature>
<feature type="transmembrane region" description="Helical" evidence="14">
    <location>
        <begin position="186"/>
        <end position="207"/>
    </location>
</feature>
<dbReference type="GO" id="GO:0015379">
    <property type="term" value="F:potassium:chloride symporter activity"/>
    <property type="evidence" value="ECO:0007669"/>
    <property type="project" value="InterPro"/>
</dbReference>
<evidence type="ECO:0000313" key="15">
    <source>
        <dbReference type="EMBL" id="THJ35171.1"/>
    </source>
</evidence>
<evidence type="ECO:0000256" key="3">
    <source>
        <dbReference type="ARBA" id="ARBA00022448"/>
    </source>
</evidence>
<feature type="binding site" evidence="13">
    <location>
        <position position="322"/>
    </location>
    <ligand>
        <name>K(+)</name>
        <dbReference type="ChEBI" id="CHEBI:29103"/>
    </ligand>
</feature>
<evidence type="ECO:0000256" key="1">
    <source>
        <dbReference type="ARBA" id="ARBA00004429"/>
    </source>
</evidence>
<evidence type="ECO:0000256" key="5">
    <source>
        <dbReference type="ARBA" id="ARBA00022519"/>
    </source>
</evidence>
<feature type="binding site" evidence="13">
    <location>
        <position position="225"/>
    </location>
    <ligand>
        <name>K(+)</name>
        <dbReference type="ChEBI" id="CHEBI:29103"/>
    </ligand>
</feature>
<feature type="transmembrane region" description="Helical" evidence="14">
    <location>
        <begin position="338"/>
        <end position="366"/>
    </location>
</feature>
<evidence type="ECO:0000256" key="13">
    <source>
        <dbReference type="PIRSR" id="PIRSR006247-1"/>
    </source>
</evidence>
<dbReference type="Pfam" id="PF02386">
    <property type="entry name" value="TrkH"/>
    <property type="match status" value="1"/>
</dbReference>
<sequence length="488" mass="52956">MHNLLPVLRLLCGLLCLFSASLSVPLATSLLAGERLWADYATPMVFGMLLGAFGFYRLRFCKQELQPRHGILLVTSAWYLLPAFAAIPIWVISQQIGAPIAVAEAYFEAVSGLSTSGATIYSNLDQLPLSLNIWRTFLQWQGGMGILILAVAVLPTLGVGGSQVFKSEVAGPIKDTKLTPRITQTAKGLWSVYLGLSIACFLAYWAAGMSAPSALMHMFTTVSLGGSSSYDSSFGQFNSPLLESIAILVMLVASCNFALYFVAIRKHTLHGFWREAEVRATLGTLVIGGIVVSVFLWLRDIYALPEAFRFGMFNTISLATTTGYATADYGQWPLFAPLLMLLLSSVATSAGSTGGGIKMIRVLILLQQSKRELIRLVHPRVMNPVRINGGMVDNKVIFSILAFILFYITAIVVLSMVMVLTGLDAVTAFSAILASINCAGPGLGEVGPAHNYSFMSDFQLFVCSFAMVLGRLEILSVMVLLLPSFWRR</sequence>
<evidence type="ECO:0000256" key="7">
    <source>
        <dbReference type="ARBA" id="ARBA00022692"/>
    </source>
</evidence>
<keyword evidence="13" id="KW-0479">Metal-binding</keyword>
<evidence type="ECO:0000256" key="9">
    <source>
        <dbReference type="ARBA" id="ARBA00022989"/>
    </source>
</evidence>
<feature type="transmembrane region" description="Helical" evidence="14">
    <location>
        <begin position="458"/>
        <end position="482"/>
    </location>
</feature>
<keyword evidence="16" id="KW-1185">Reference proteome</keyword>
<keyword evidence="9 14" id="KW-1133">Transmembrane helix</keyword>
<comment type="subcellular location">
    <subcellularLocation>
        <location evidence="1 12">Cell inner membrane</location>
        <topology evidence="1 12">Multi-pass membrane protein</topology>
    </subcellularLocation>
</comment>
<dbReference type="GO" id="GO:0046872">
    <property type="term" value="F:metal ion binding"/>
    <property type="evidence" value="ECO:0007669"/>
    <property type="project" value="UniProtKB-KW"/>
</dbReference>
<dbReference type="PANTHER" id="PTHR32024:SF2">
    <property type="entry name" value="TRK SYSTEM POTASSIUM UPTAKE PROTEIN TRKG-RELATED"/>
    <property type="match status" value="1"/>
</dbReference>
<feature type="transmembrane region" description="Helical" evidence="14">
    <location>
        <begin position="396"/>
        <end position="420"/>
    </location>
</feature>
<evidence type="ECO:0000256" key="12">
    <source>
        <dbReference type="PIRNR" id="PIRNR006247"/>
    </source>
</evidence>
<dbReference type="GO" id="GO:0005886">
    <property type="term" value="C:plasma membrane"/>
    <property type="evidence" value="ECO:0007669"/>
    <property type="project" value="UniProtKB-SubCell"/>
</dbReference>
<organism evidence="15 16">
    <name type="scientific">Lampropedia aestuarii</name>
    <dbReference type="NCBI Taxonomy" id="2562762"/>
    <lineage>
        <taxon>Bacteria</taxon>
        <taxon>Pseudomonadati</taxon>
        <taxon>Pseudomonadota</taxon>
        <taxon>Betaproteobacteria</taxon>
        <taxon>Burkholderiales</taxon>
        <taxon>Comamonadaceae</taxon>
        <taxon>Lampropedia</taxon>
    </lineage>
</organism>
<dbReference type="InterPro" id="IPR004772">
    <property type="entry name" value="TrkH"/>
</dbReference>
<dbReference type="EMBL" id="SSWX01000004">
    <property type="protein sequence ID" value="THJ35171.1"/>
    <property type="molecule type" value="Genomic_DNA"/>
</dbReference>
<keyword evidence="3 12" id="KW-0813">Transport</keyword>
<name>A0A4S5BVG8_9BURK</name>
<comment type="similarity">
    <text evidence="2 12">Belongs to the TrkH potassium transport family.</text>
</comment>
<evidence type="ECO:0000313" key="16">
    <source>
        <dbReference type="Proteomes" id="UP000306236"/>
    </source>
</evidence>
<keyword evidence="6 12" id="KW-0633">Potassium transport</keyword>
<feature type="transmembrane region" description="Helical" evidence="14">
    <location>
        <begin position="70"/>
        <end position="92"/>
    </location>
</feature>
<feature type="transmembrane region" description="Helical" evidence="14">
    <location>
        <begin position="276"/>
        <end position="298"/>
    </location>
</feature>
<evidence type="ECO:0000256" key="8">
    <source>
        <dbReference type="ARBA" id="ARBA00022958"/>
    </source>
</evidence>
<dbReference type="OrthoDB" id="9810952at2"/>
<evidence type="ECO:0000256" key="11">
    <source>
        <dbReference type="ARBA" id="ARBA00023136"/>
    </source>
</evidence>
<evidence type="ECO:0000256" key="10">
    <source>
        <dbReference type="ARBA" id="ARBA00023065"/>
    </source>
</evidence>
<dbReference type="PANTHER" id="PTHR32024">
    <property type="entry name" value="TRK SYSTEM POTASSIUM UPTAKE PROTEIN TRKG-RELATED"/>
    <property type="match status" value="1"/>
</dbReference>
<feature type="binding site" evidence="13">
    <location>
        <position position="115"/>
    </location>
    <ligand>
        <name>K(+)</name>
        <dbReference type="ChEBI" id="CHEBI:29103"/>
    </ligand>
</feature>
<keyword evidence="4 12" id="KW-1003">Cell membrane</keyword>
<dbReference type="PIRSF" id="PIRSF006247">
    <property type="entry name" value="TrkH"/>
    <property type="match status" value="1"/>
</dbReference>
<feature type="transmembrane region" description="Helical" evidence="14">
    <location>
        <begin position="245"/>
        <end position="264"/>
    </location>
</feature>
<evidence type="ECO:0000256" key="4">
    <source>
        <dbReference type="ARBA" id="ARBA00022475"/>
    </source>
</evidence>
<keyword evidence="7 14" id="KW-0812">Transmembrane</keyword>
<dbReference type="Proteomes" id="UP000306236">
    <property type="component" value="Unassembled WGS sequence"/>
</dbReference>
<evidence type="ECO:0000256" key="14">
    <source>
        <dbReference type="SAM" id="Phobius"/>
    </source>
</evidence>
<feature type="binding site" evidence="13">
    <location>
        <position position="224"/>
    </location>
    <ligand>
        <name>K(+)</name>
        <dbReference type="ChEBI" id="CHEBI:29103"/>
    </ligand>
</feature>
<accession>A0A4S5BVG8</accession>
<comment type="function">
    <text evidence="12">Low-affinity potassium transport system. Interacts with Trk system potassium uptake protein TrkA.</text>
</comment>
<evidence type="ECO:0000256" key="6">
    <source>
        <dbReference type="ARBA" id="ARBA00022538"/>
    </source>
</evidence>
<keyword evidence="10 12" id="KW-0406">Ion transport</keyword>
<reference evidence="15 16" key="1">
    <citation type="submission" date="2019-04" db="EMBL/GenBank/DDBJ databases">
        <title>Lampropedia sp YIM MLB12 draf genome.</title>
        <authorList>
            <person name="Wang Y.-X."/>
        </authorList>
    </citation>
    <scope>NUCLEOTIDE SEQUENCE [LARGE SCALE GENOMIC DNA]</scope>
    <source>
        <strain evidence="15 16">YIM MLB12</strain>
    </source>
</reference>
<evidence type="ECO:0000256" key="2">
    <source>
        <dbReference type="ARBA" id="ARBA00009137"/>
    </source>
</evidence>